<dbReference type="InterPro" id="IPR049238">
    <property type="entry name" value="DUF6873"/>
</dbReference>
<name>A0A2T0BG68_9CLOT</name>
<evidence type="ECO:0000313" key="3">
    <source>
        <dbReference type="Proteomes" id="UP000239471"/>
    </source>
</evidence>
<dbReference type="EMBL" id="PVXQ01000011">
    <property type="protein sequence ID" value="PRR82890.1"/>
    <property type="molecule type" value="Genomic_DNA"/>
</dbReference>
<dbReference type="OrthoDB" id="1753686at2"/>
<dbReference type="Pfam" id="PF21778">
    <property type="entry name" value="DUF6873"/>
    <property type="match status" value="1"/>
</dbReference>
<comment type="caution">
    <text evidence="2">The sequence shown here is derived from an EMBL/GenBank/DDBJ whole genome shotgun (WGS) entry which is preliminary data.</text>
</comment>
<dbReference type="RefSeq" id="WP_106059328.1">
    <property type="nucleotide sequence ID" value="NZ_PVXQ01000011.1"/>
</dbReference>
<protein>
    <recommendedName>
        <fullName evidence="1">DUF6873 domain-containing protein</fullName>
    </recommendedName>
</protein>
<proteinExistence type="predicted"/>
<gene>
    <name evidence="2" type="ORF">CLVI_13330</name>
</gene>
<dbReference type="AlphaFoldDB" id="A0A2T0BG68"/>
<evidence type="ECO:0000259" key="1">
    <source>
        <dbReference type="Pfam" id="PF21778"/>
    </source>
</evidence>
<reference evidence="2 3" key="1">
    <citation type="submission" date="2018-03" db="EMBL/GenBank/DDBJ databases">
        <title>Genome sequence of Clostridium vincentii DSM 10228.</title>
        <authorList>
            <person name="Poehlein A."/>
            <person name="Daniel R."/>
        </authorList>
    </citation>
    <scope>NUCLEOTIDE SEQUENCE [LARGE SCALE GENOMIC DNA]</scope>
    <source>
        <strain evidence="2 3">DSM 10228</strain>
    </source>
</reference>
<feature type="domain" description="DUF6873" evidence="1">
    <location>
        <begin position="4"/>
        <end position="231"/>
    </location>
</feature>
<keyword evidence="3" id="KW-1185">Reference proteome</keyword>
<dbReference type="Proteomes" id="UP000239471">
    <property type="component" value="Unassembled WGS sequence"/>
</dbReference>
<accession>A0A2T0BG68</accession>
<evidence type="ECO:0000313" key="2">
    <source>
        <dbReference type="EMBL" id="PRR82890.1"/>
    </source>
</evidence>
<sequence>MICFIDYRATEEEIINLINLGCDPIKVPKCCDVYDAINGHVDIQLNIIDKLNKHIIVQKHIPKDFLNILKLNGIKYTLSKEELGKFYPSNIMLNALILENYFVHNLNYTDENLIKNQGSKISVNVNQGYTKCSVLPIGNNAIITNDKGIYKTMTKENMDVLLIPPGDILLPSLDYGFIGGTGGMISENKLALFGQLEHYCFGNDIYKFLYKYDIEAIPLKRGKLVDRGSLLTL</sequence>
<organism evidence="2 3">
    <name type="scientific">Clostridium vincentii</name>
    <dbReference type="NCBI Taxonomy" id="52704"/>
    <lineage>
        <taxon>Bacteria</taxon>
        <taxon>Bacillati</taxon>
        <taxon>Bacillota</taxon>
        <taxon>Clostridia</taxon>
        <taxon>Eubacteriales</taxon>
        <taxon>Clostridiaceae</taxon>
        <taxon>Clostridium</taxon>
    </lineage>
</organism>